<name>A0A0G0RGE5_9BACT</name>
<keyword evidence="3 5" id="KW-0808">Transferase</keyword>
<keyword evidence="4 5" id="KW-0648">Protein biosynthesis</keyword>
<protein>
    <recommendedName>
        <fullName evidence="2 5">Methionyl-tRNA formyltransferase</fullName>
        <ecNumber evidence="2 5">2.1.2.9</ecNumber>
    </recommendedName>
</protein>
<organism evidence="7 8">
    <name type="scientific">Candidatus Wolfebacteria bacterium GW2011_GWC2_39_22</name>
    <dbReference type="NCBI Taxonomy" id="1619013"/>
    <lineage>
        <taxon>Bacteria</taxon>
        <taxon>Candidatus Wolfeibacteriota</taxon>
    </lineage>
</organism>
<dbReference type="GO" id="GO:0004479">
    <property type="term" value="F:methionyl-tRNA formyltransferase activity"/>
    <property type="evidence" value="ECO:0007669"/>
    <property type="project" value="UniProtKB-UniRule"/>
</dbReference>
<dbReference type="Gene3D" id="3.40.50.12230">
    <property type="match status" value="1"/>
</dbReference>
<dbReference type="InterPro" id="IPR036477">
    <property type="entry name" value="Formyl_transf_N_sf"/>
</dbReference>
<dbReference type="Proteomes" id="UP000034665">
    <property type="component" value="Unassembled WGS sequence"/>
</dbReference>
<sequence>MENASQPTFIFFGTPGFAADALEKLLNRGIIPAAIVCNPDRPVGRKKVITPPAIKLFVLEHQLQDPTLTIPLLQPEVLDDAFAEQLKAFNADVFVVAAYGKLLKKNILDIPKHGTIGIHPSLLPIYRGASPLQTTLIDGVDITGVSLFMIDEKMDHGPIVAQETVQIGTMNYIQLEKKLSEIGGELLAAVLPDFVAGKITPKEQDHEKATLTKKYTVEDAFIDIHDIERARTEGGDIALKIERKIRALNPEPGTWTIASSFCNMHFGQEKRVKILEADVSMENTLIIKRIQIEGKKPMHLHLSIKKVDN</sequence>
<dbReference type="GO" id="GO:0005829">
    <property type="term" value="C:cytosol"/>
    <property type="evidence" value="ECO:0007669"/>
    <property type="project" value="TreeGrafter"/>
</dbReference>
<feature type="binding site" evidence="5">
    <location>
        <begin position="121"/>
        <end position="124"/>
    </location>
    <ligand>
        <name>(6S)-5,6,7,8-tetrahydrofolate</name>
        <dbReference type="ChEBI" id="CHEBI:57453"/>
    </ligand>
</feature>
<dbReference type="InterPro" id="IPR044135">
    <property type="entry name" value="Met-tRNA-FMT_C"/>
</dbReference>
<comment type="caution">
    <text evidence="7">The sequence shown here is derived from an EMBL/GenBank/DDBJ whole genome shotgun (WGS) entry which is preliminary data.</text>
</comment>
<dbReference type="AlphaFoldDB" id="A0A0G0RGE5"/>
<dbReference type="InterPro" id="IPR002376">
    <property type="entry name" value="Formyl_transf_N"/>
</dbReference>
<dbReference type="PANTHER" id="PTHR11138">
    <property type="entry name" value="METHIONYL-TRNA FORMYLTRANSFERASE"/>
    <property type="match status" value="1"/>
</dbReference>
<dbReference type="STRING" id="1619013.UT41_C0001G0246"/>
<evidence type="ECO:0000256" key="5">
    <source>
        <dbReference type="HAMAP-Rule" id="MF_00182"/>
    </source>
</evidence>
<dbReference type="Pfam" id="PF00551">
    <property type="entry name" value="Formyl_trans_N"/>
    <property type="match status" value="1"/>
</dbReference>
<evidence type="ECO:0000259" key="6">
    <source>
        <dbReference type="Pfam" id="PF00551"/>
    </source>
</evidence>
<evidence type="ECO:0000256" key="3">
    <source>
        <dbReference type="ARBA" id="ARBA00022679"/>
    </source>
</evidence>
<dbReference type="InterPro" id="IPR041711">
    <property type="entry name" value="Met-tRNA-FMT_N"/>
</dbReference>
<comment type="similarity">
    <text evidence="1 5">Belongs to the Fmt family.</text>
</comment>
<dbReference type="HAMAP" id="MF_00182">
    <property type="entry name" value="Formyl_trans"/>
    <property type="match status" value="1"/>
</dbReference>
<dbReference type="CDD" id="cd08646">
    <property type="entry name" value="FMT_core_Met-tRNA-FMT_N"/>
    <property type="match status" value="1"/>
</dbReference>
<comment type="catalytic activity">
    <reaction evidence="5">
        <text>L-methionyl-tRNA(fMet) + (6R)-10-formyltetrahydrofolate = N-formyl-L-methionyl-tRNA(fMet) + (6S)-5,6,7,8-tetrahydrofolate + H(+)</text>
        <dbReference type="Rhea" id="RHEA:24380"/>
        <dbReference type="Rhea" id="RHEA-COMP:9952"/>
        <dbReference type="Rhea" id="RHEA-COMP:9953"/>
        <dbReference type="ChEBI" id="CHEBI:15378"/>
        <dbReference type="ChEBI" id="CHEBI:57453"/>
        <dbReference type="ChEBI" id="CHEBI:78530"/>
        <dbReference type="ChEBI" id="CHEBI:78844"/>
        <dbReference type="ChEBI" id="CHEBI:195366"/>
        <dbReference type="EC" id="2.1.2.9"/>
    </reaction>
</comment>
<dbReference type="SUPFAM" id="SSF53328">
    <property type="entry name" value="Formyltransferase"/>
    <property type="match status" value="1"/>
</dbReference>
<feature type="domain" description="Formyl transferase N-terminal" evidence="6">
    <location>
        <begin position="10"/>
        <end position="190"/>
    </location>
</feature>
<accession>A0A0G0RGE5</accession>
<evidence type="ECO:0000256" key="4">
    <source>
        <dbReference type="ARBA" id="ARBA00022917"/>
    </source>
</evidence>
<evidence type="ECO:0000256" key="2">
    <source>
        <dbReference type="ARBA" id="ARBA00012261"/>
    </source>
</evidence>
<dbReference type="InterPro" id="IPR005794">
    <property type="entry name" value="Fmt"/>
</dbReference>
<dbReference type="EMBL" id="LBWR01000001">
    <property type="protein sequence ID" value="KKR12702.1"/>
    <property type="molecule type" value="Genomic_DNA"/>
</dbReference>
<dbReference type="PANTHER" id="PTHR11138:SF5">
    <property type="entry name" value="METHIONYL-TRNA FORMYLTRANSFERASE, MITOCHONDRIAL"/>
    <property type="match status" value="1"/>
</dbReference>
<reference evidence="7 8" key="1">
    <citation type="journal article" date="2015" name="Nature">
        <title>rRNA introns, odd ribosomes, and small enigmatic genomes across a large radiation of phyla.</title>
        <authorList>
            <person name="Brown C.T."/>
            <person name="Hug L.A."/>
            <person name="Thomas B.C."/>
            <person name="Sharon I."/>
            <person name="Castelle C.J."/>
            <person name="Singh A."/>
            <person name="Wilkins M.J."/>
            <person name="Williams K.H."/>
            <person name="Banfield J.F."/>
        </authorList>
    </citation>
    <scope>NUCLEOTIDE SEQUENCE [LARGE SCALE GENOMIC DNA]</scope>
</reference>
<evidence type="ECO:0000313" key="7">
    <source>
        <dbReference type="EMBL" id="KKR12702.1"/>
    </source>
</evidence>
<dbReference type="EC" id="2.1.2.9" evidence="2 5"/>
<evidence type="ECO:0000313" key="8">
    <source>
        <dbReference type="Proteomes" id="UP000034665"/>
    </source>
</evidence>
<dbReference type="PATRIC" id="fig|1619013.3.peg.253"/>
<gene>
    <name evidence="5" type="primary">fmt</name>
    <name evidence="7" type="ORF">UT41_C0001G0246</name>
</gene>
<dbReference type="SUPFAM" id="SSF50486">
    <property type="entry name" value="FMT C-terminal domain-like"/>
    <property type="match status" value="1"/>
</dbReference>
<dbReference type="InterPro" id="IPR011034">
    <property type="entry name" value="Formyl_transferase-like_C_sf"/>
</dbReference>
<evidence type="ECO:0000256" key="1">
    <source>
        <dbReference type="ARBA" id="ARBA00010699"/>
    </source>
</evidence>
<proteinExistence type="inferred from homology"/>
<comment type="function">
    <text evidence="5">Attaches a formyl group to the free amino group of methionyl-tRNA(fMet). The formyl group appears to play a dual role in the initiator identity of N-formylmethionyl-tRNA by promoting its recognition by IF2 and preventing the misappropriation of this tRNA by the elongation apparatus.</text>
</comment>
<dbReference type="CDD" id="cd08704">
    <property type="entry name" value="Met_tRNA_FMT_C"/>
    <property type="match status" value="1"/>
</dbReference>